<organism evidence="8 9">
    <name type="scientific">Neptunitalea lumnitzerae</name>
    <dbReference type="NCBI Taxonomy" id="2965509"/>
    <lineage>
        <taxon>Bacteria</taxon>
        <taxon>Pseudomonadati</taxon>
        <taxon>Bacteroidota</taxon>
        <taxon>Flavobacteriia</taxon>
        <taxon>Flavobacteriales</taxon>
        <taxon>Flavobacteriaceae</taxon>
        <taxon>Neptunitalea</taxon>
    </lineage>
</organism>
<dbReference type="PANTHER" id="PTHR30106">
    <property type="entry name" value="INNER MEMBRANE PROTEIN YEIH-RELATED"/>
    <property type="match status" value="1"/>
</dbReference>
<comment type="similarity">
    <text evidence="2">Belongs to the UPF0324 family.</text>
</comment>
<feature type="transmembrane region" description="Helical" evidence="7">
    <location>
        <begin position="188"/>
        <end position="210"/>
    </location>
</feature>
<dbReference type="InterPro" id="IPR018383">
    <property type="entry name" value="UPF0324_pro"/>
</dbReference>
<evidence type="ECO:0000256" key="1">
    <source>
        <dbReference type="ARBA" id="ARBA00004651"/>
    </source>
</evidence>
<name>A0ABQ5ME71_9FLAO</name>
<keyword evidence="9" id="KW-1185">Reference proteome</keyword>
<dbReference type="EMBL" id="BRVO01000001">
    <property type="protein sequence ID" value="GLB47648.1"/>
    <property type="molecule type" value="Genomic_DNA"/>
</dbReference>
<evidence type="ECO:0000313" key="9">
    <source>
        <dbReference type="Proteomes" id="UP001143543"/>
    </source>
</evidence>
<feature type="transmembrane region" description="Helical" evidence="7">
    <location>
        <begin position="248"/>
        <end position="266"/>
    </location>
</feature>
<accession>A0ABQ5ME71</accession>
<dbReference type="Pfam" id="PF03601">
    <property type="entry name" value="Cons_hypoth698"/>
    <property type="match status" value="1"/>
</dbReference>
<feature type="transmembrane region" description="Helical" evidence="7">
    <location>
        <begin position="156"/>
        <end position="181"/>
    </location>
</feature>
<comment type="subcellular location">
    <subcellularLocation>
        <location evidence="1">Cell membrane</location>
        <topology evidence="1">Multi-pass membrane protein</topology>
    </subcellularLocation>
</comment>
<gene>
    <name evidence="8" type="ORF">Y10_00160</name>
</gene>
<feature type="transmembrane region" description="Helical" evidence="7">
    <location>
        <begin position="25"/>
        <end position="58"/>
    </location>
</feature>
<dbReference type="Proteomes" id="UP001143543">
    <property type="component" value="Unassembled WGS sequence"/>
</dbReference>
<feature type="transmembrane region" description="Helical" evidence="7">
    <location>
        <begin position="129"/>
        <end position="150"/>
    </location>
</feature>
<reference evidence="8" key="1">
    <citation type="submission" date="2022-07" db="EMBL/GenBank/DDBJ databases">
        <title>Taxonomy of Novel Oxalotrophic and Methylotrophic Bacteria.</title>
        <authorList>
            <person name="Sahin N."/>
            <person name="Tani A."/>
        </authorList>
    </citation>
    <scope>NUCLEOTIDE SEQUENCE</scope>
    <source>
        <strain evidence="8">Y10</strain>
    </source>
</reference>
<dbReference type="PANTHER" id="PTHR30106:SF1">
    <property type="entry name" value="UPF0324 MEMBRANE PROTEIN FN0533"/>
    <property type="match status" value="1"/>
</dbReference>
<evidence type="ECO:0000256" key="5">
    <source>
        <dbReference type="ARBA" id="ARBA00022989"/>
    </source>
</evidence>
<feature type="transmembrane region" description="Helical" evidence="7">
    <location>
        <begin position="311"/>
        <end position="329"/>
    </location>
</feature>
<evidence type="ECO:0000256" key="3">
    <source>
        <dbReference type="ARBA" id="ARBA00022475"/>
    </source>
</evidence>
<feature type="transmembrane region" description="Helical" evidence="7">
    <location>
        <begin position="222"/>
        <end position="239"/>
    </location>
</feature>
<feature type="transmembrane region" description="Helical" evidence="7">
    <location>
        <begin position="70"/>
        <end position="92"/>
    </location>
</feature>
<keyword evidence="3" id="KW-1003">Cell membrane</keyword>
<feature type="transmembrane region" description="Helical" evidence="7">
    <location>
        <begin position="98"/>
        <end position="117"/>
    </location>
</feature>
<protein>
    <submittedName>
        <fullName evidence="8">UPF0324 membrane protein</fullName>
    </submittedName>
</protein>
<evidence type="ECO:0000313" key="8">
    <source>
        <dbReference type="EMBL" id="GLB47648.1"/>
    </source>
</evidence>
<keyword evidence="5 7" id="KW-1133">Transmembrane helix</keyword>
<proteinExistence type="inferred from homology"/>
<sequence length="330" mass="35257">MVNAFNMKIKEALLSSSTLKTQVSIWYLLVFFALIVLCAFKVLSDPLALLAGLILAQISKNPFLGLNHKLTSFLLKFSVIGLGFGMNVTSALNASKQGMWITVGSIVATFCLGFILYKVLGLDKKTSLLISSGTAICGGSAIAAVSPVLGAKEKQISVALGVVFILNSVALFVFPVVGTFFNMSQNQFGVWSAIAIHDTSSVVGAAAKYGEKALEIATTVKLARALWIIPVSIIVALFSKTGKKGVKIPYFIGLFILAILANTYVSQLHTITPYITEFAKSGLLVTLFLIGTGLSFSSLKQVGYRPLLQGVVLWVAIASATLWVVLLFIH</sequence>
<keyword evidence="6 7" id="KW-0472">Membrane</keyword>
<evidence type="ECO:0000256" key="2">
    <source>
        <dbReference type="ARBA" id="ARBA00007977"/>
    </source>
</evidence>
<evidence type="ECO:0000256" key="7">
    <source>
        <dbReference type="SAM" id="Phobius"/>
    </source>
</evidence>
<evidence type="ECO:0000256" key="4">
    <source>
        <dbReference type="ARBA" id="ARBA00022692"/>
    </source>
</evidence>
<evidence type="ECO:0000256" key="6">
    <source>
        <dbReference type="ARBA" id="ARBA00023136"/>
    </source>
</evidence>
<keyword evidence="4 7" id="KW-0812">Transmembrane</keyword>
<comment type="caution">
    <text evidence="8">The sequence shown here is derived from an EMBL/GenBank/DDBJ whole genome shotgun (WGS) entry which is preliminary data.</text>
</comment>
<feature type="transmembrane region" description="Helical" evidence="7">
    <location>
        <begin position="278"/>
        <end position="299"/>
    </location>
</feature>